<dbReference type="SMART" id="SM00612">
    <property type="entry name" value="Kelch"/>
    <property type="match status" value="5"/>
</dbReference>
<reference evidence="6" key="1">
    <citation type="submission" date="2025-08" db="UniProtKB">
        <authorList>
            <consortium name="RefSeq"/>
        </authorList>
    </citation>
    <scope>IDENTIFICATION</scope>
</reference>
<dbReference type="InterPro" id="IPR015915">
    <property type="entry name" value="Kelch-typ_b-propeller"/>
</dbReference>
<dbReference type="InterPro" id="IPR030568">
    <property type="entry name" value="KLHL38_BACK"/>
</dbReference>
<dbReference type="Proteomes" id="UP001652581">
    <property type="component" value="Chromosome 25"/>
</dbReference>
<dbReference type="CDD" id="cd18268">
    <property type="entry name" value="BTB_POZ_KLHL38"/>
    <property type="match status" value="1"/>
</dbReference>
<dbReference type="InterPro" id="IPR017096">
    <property type="entry name" value="BTB-kelch_protein"/>
</dbReference>
<organism evidence="5 6">
    <name type="scientific">Vicugna pacos</name>
    <name type="common">Alpaca</name>
    <name type="synonym">Lama pacos</name>
    <dbReference type="NCBI Taxonomy" id="30538"/>
    <lineage>
        <taxon>Eukaryota</taxon>
        <taxon>Metazoa</taxon>
        <taxon>Chordata</taxon>
        <taxon>Craniata</taxon>
        <taxon>Vertebrata</taxon>
        <taxon>Euteleostomi</taxon>
        <taxon>Mammalia</taxon>
        <taxon>Eutheria</taxon>
        <taxon>Laurasiatheria</taxon>
        <taxon>Artiodactyla</taxon>
        <taxon>Tylopoda</taxon>
        <taxon>Camelidae</taxon>
        <taxon>Vicugna</taxon>
    </lineage>
</organism>
<dbReference type="SMART" id="SM00225">
    <property type="entry name" value="BTB"/>
    <property type="match status" value="1"/>
</dbReference>
<dbReference type="Gene3D" id="2.120.10.80">
    <property type="entry name" value="Kelch-type beta propeller"/>
    <property type="match status" value="2"/>
</dbReference>
<dbReference type="PANTHER" id="PTHR24412">
    <property type="entry name" value="KELCH PROTEIN"/>
    <property type="match status" value="1"/>
</dbReference>
<dbReference type="Pfam" id="PF24981">
    <property type="entry name" value="Beta-prop_ATRN-LZTR1"/>
    <property type="match status" value="1"/>
</dbReference>
<dbReference type="AlphaFoldDB" id="A0A6J0ATW7"/>
<dbReference type="KEGG" id="vpc:102540994"/>
<evidence type="ECO:0000256" key="1">
    <source>
        <dbReference type="ARBA" id="ARBA00022441"/>
    </source>
</evidence>
<dbReference type="InParanoid" id="A0A6J0ATW7"/>
<dbReference type="OrthoDB" id="45365at2759"/>
<dbReference type="Gene3D" id="1.25.40.420">
    <property type="match status" value="1"/>
</dbReference>
<dbReference type="FunFam" id="1.25.40.420:FF:000001">
    <property type="entry name" value="Kelch-like family member 12"/>
    <property type="match status" value="1"/>
</dbReference>
<proteinExistence type="predicted"/>
<evidence type="ECO:0000313" key="5">
    <source>
        <dbReference type="Proteomes" id="UP001652581"/>
    </source>
</evidence>
<keyword evidence="1" id="KW-0880">Kelch repeat</keyword>
<protein>
    <submittedName>
        <fullName evidence="6">Kelch-like protein 38</fullName>
    </submittedName>
</protein>
<dbReference type="SUPFAM" id="SSF54695">
    <property type="entry name" value="POZ domain"/>
    <property type="match status" value="1"/>
</dbReference>
<evidence type="ECO:0000313" key="6">
    <source>
        <dbReference type="RefSeq" id="XP_015100916.1"/>
    </source>
</evidence>
<dbReference type="CDD" id="cd18476">
    <property type="entry name" value="BACK_KLHL38"/>
    <property type="match status" value="1"/>
</dbReference>
<keyword evidence="2" id="KW-0677">Repeat</keyword>
<accession>A0A6J0ATW7</accession>
<dbReference type="InterPro" id="IPR000210">
    <property type="entry name" value="BTB/POZ_dom"/>
</dbReference>
<dbReference type="SUPFAM" id="SSF117281">
    <property type="entry name" value="Kelch motif"/>
    <property type="match status" value="1"/>
</dbReference>
<dbReference type="PROSITE" id="PS50097">
    <property type="entry name" value="BTB"/>
    <property type="match status" value="1"/>
</dbReference>
<name>A0A6J0ATW7_VICPA</name>
<dbReference type="FunCoup" id="A0A6J0ATW7">
    <property type="interactions" value="126"/>
</dbReference>
<dbReference type="CTD" id="340359"/>
<feature type="domain" description="BTB" evidence="4">
    <location>
        <begin position="63"/>
        <end position="130"/>
    </location>
</feature>
<dbReference type="SMART" id="SM00875">
    <property type="entry name" value="BACK"/>
    <property type="match status" value="1"/>
</dbReference>
<dbReference type="Gene3D" id="3.30.710.10">
    <property type="entry name" value="Potassium Channel Kv1.1, Chain A"/>
    <property type="match status" value="1"/>
</dbReference>
<dbReference type="PIRSF" id="PIRSF037037">
    <property type="entry name" value="Kelch-like_protein_gigaxonin"/>
    <property type="match status" value="1"/>
</dbReference>
<evidence type="ECO:0000256" key="3">
    <source>
        <dbReference type="SAM" id="MobiDB-lite"/>
    </source>
</evidence>
<dbReference type="GeneID" id="102540994"/>
<dbReference type="Pfam" id="PF07707">
    <property type="entry name" value="BACK"/>
    <property type="match status" value="1"/>
</dbReference>
<dbReference type="Pfam" id="PF00651">
    <property type="entry name" value="BTB"/>
    <property type="match status" value="1"/>
</dbReference>
<dbReference type="PANTHER" id="PTHR24412:SF462">
    <property type="entry name" value="KELCH-LIKE PROTEIN 38"/>
    <property type="match status" value="1"/>
</dbReference>
<dbReference type="InterPro" id="IPR056737">
    <property type="entry name" value="Beta-prop_ATRN-MKLN-like"/>
</dbReference>
<evidence type="ECO:0000259" key="4">
    <source>
        <dbReference type="PROSITE" id="PS50097"/>
    </source>
</evidence>
<evidence type="ECO:0000256" key="2">
    <source>
        <dbReference type="ARBA" id="ARBA00022737"/>
    </source>
</evidence>
<dbReference type="InterPro" id="IPR011333">
    <property type="entry name" value="SKP1/BTB/POZ_sf"/>
</dbReference>
<dbReference type="RefSeq" id="XP_015100916.1">
    <property type="nucleotide sequence ID" value="XM_015245430.3"/>
</dbReference>
<keyword evidence="5" id="KW-1185">Reference proteome</keyword>
<sequence length="614" mass="69342">MVSLGARGGNSQEGPTRAAIGGCHGSKTRMDEESPDALLFKDHDFSSDLLRQLNSLRQNRILTDVSICTGAWEVPCHRNVLASSSPYFRAMFCSNFRESREAKVQLKGIDSPTLERIILYVYTGEVHITANTVLPLMEAASLLQYPKLFEACSSYLQSQLTPSNCLGLIRLSEILSCESLRKRAREVALVYFPEVAASADLKELCALELRDYLGDDGLCGEEEKVFEALMVWVKHDLRTRKRYMQELFRQVRLQYVHPAFFHHFIANDTLLQSSPPCQTILETAKKQMFSLYSTTCAPDLHPLWHVPPRRSYQDFLILLGGRKDNQQTTRDVLLYDGQTGQWQSLAKLPARLYKASAVTLHRSIYVLGGMAVGAGKSVPSHNVYIFSLKLNQWRLGQPMLVARYSHRSTAHKNFIFSIGGIGEGHEVMGSMERYDSICNVWESMASMPVGVLHPAVAVKDQRLYLFGGEDIMQNPVRLIQVYHISRNTWFKMETRMIKNVCAPAVVLGERIVIVGGYTRRILAYDPQSNKFAKCADMKDRRMHHGATVMGNKLYVTGGRRLTTDCNIEDSASFDCYDPETDTWSSQGQLPHRLFDHACLTLQCIPHTPTFPWGP</sequence>
<gene>
    <name evidence="6" type="primary">KLHL38</name>
</gene>
<feature type="region of interest" description="Disordered" evidence="3">
    <location>
        <begin position="1"/>
        <end position="30"/>
    </location>
</feature>
<dbReference type="InterPro" id="IPR011705">
    <property type="entry name" value="BACK"/>
</dbReference>
<dbReference type="InterPro" id="IPR006652">
    <property type="entry name" value="Kelch_1"/>
</dbReference>